<feature type="signal peptide" evidence="1">
    <location>
        <begin position="1"/>
        <end position="15"/>
    </location>
</feature>
<proteinExistence type="predicted"/>
<dbReference type="AlphaFoldDB" id="S8BI68"/>
<dbReference type="Gene3D" id="2.40.70.10">
    <property type="entry name" value="Acid Proteases"/>
    <property type="match status" value="1"/>
</dbReference>
<evidence type="ECO:0000313" key="3">
    <source>
        <dbReference type="Proteomes" id="UP000015100"/>
    </source>
</evidence>
<dbReference type="EMBL" id="AQGS01000512">
    <property type="protein sequence ID" value="EPS38988.1"/>
    <property type="molecule type" value="Genomic_DNA"/>
</dbReference>
<reference evidence="3" key="2">
    <citation type="submission" date="2013-04" db="EMBL/GenBank/DDBJ databases">
        <title>Genomic mechanisms accounting for the adaptation to parasitism in nematode-trapping fungi.</title>
        <authorList>
            <person name="Ahren D.G."/>
        </authorList>
    </citation>
    <scope>NUCLEOTIDE SEQUENCE [LARGE SCALE GENOMIC DNA]</scope>
    <source>
        <strain evidence="3">CBS 200.50</strain>
    </source>
</reference>
<dbReference type="InterPro" id="IPR021109">
    <property type="entry name" value="Peptidase_aspartic_dom_sf"/>
</dbReference>
<dbReference type="SUPFAM" id="SSF50630">
    <property type="entry name" value="Acid proteases"/>
    <property type="match status" value="1"/>
</dbReference>
<dbReference type="STRING" id="1284197.S8BI68"/>
<accession>S8BI68</accession>
<organism evidence="2 3">
    <name type="scientific">Dactylellina haptotyla (strain CBS 200.50)</name>
    <name type="common">Nematode-trapping fungus</name>
    <name type="synonym">Monacrosporium haptotylum</name>
    <dbReference type="NCBI Taxonomy" id="1284197"/>
    <lineage>
        <taxon>Eukaryota</taxon>
        <taxon>Fungi</taxon>
        <taxon>Dikarya</taxon>
        <taxon>Ascomycota</taxon>
        <taxon>Pezizomycotina</taxon>
        <taxon>Orbiliomycetes</taxon>
        <taxon>Orbiliales</taxon>
        <taxon>Orbiliaceae</taxon>
        <taxon>Dactylellina</taxon>
    </lineage>
</organism>
<evidence type="ECO:0000256" key="1">
    <source>
        <dbReference type="SAM" id="SignalP"/>
    </source>
</evidence>
<protein>
    <recommendedName>
        <fullName evidence="4">Peptidase A1 domain-containing protein</fullName>
    </recommendedName>
</protein>
<feature type="chain" id="PRO_5012339097" description="Peptidase A1 domain-containing protein" evidence="1">
    <location>
        <begin position="16"/>
        <end position="135"/>
    </location>
</feature>
<dbReference type="HOGENOM" id="CLU_1885686_0_0_1"/>
<dbReference type="Proteomes" id="UP000015100">
    <property type="component" value="Unassembled WGS sequence"/>
</dbReference>
<reference evidence="2 3" key="1">
    <citation type="journal article" date="2013" name="PLoS Genet.">
        <title>Genomic mechanisms accounting for the adaptation to parasitism in nematode-trapping fungi.</title>
        <authorList>
            <person name="Meerupati T."/>
            <person name="Andersson K.M."/>
            <person name="Friman E."/>
            <person name="Kumar D."/>
            <person name="Tunlid A."/>
            <person name="Ahren D."/>
        </authorList>
    </citation>
    <scope>NUCLEOTIDE SEQUENCE [LARGE SCALE GENOMIC DNA]</scope>
    <source>
        <strain evidence="2 3">CBS 200.50</strain>
    </source>
</reference>
<keyword evidence="1" id="KW-0732">Signal</keyword>
<gene>
    <name evidence="2" type="ORF">H072_7250</name>
</gene>
<comment type="caution">
    <text evidence="2">The sequence shown here is derived from an EMBL/GenBank/DDBJ whole genome shotgun (WGS) entry which is preliminary data.</text>
</comment>
<sequence length="135" mass="15031">MVLPVVSIWLALVLAATTQFAQSVGAIKATSLKLRTNPKADLRLTKRDYITTTFRPDNETVFGFYVDVLVGTPPQFFSLAFSTGSTTWLPAPKNTTVKKFCDSNATGNSFWSCYYKNFCEPLISLGKTDIWRAEC</sequence>
<name>S8BI68_DACHA</name>
<keyword evidence="3" id="KW-1185">Reference proteome</keyword>
<evidence type="ECO:0000313" key="2">
    <source>
        <dbReference type="EMBL" id="EPS38988.1"/>
    </source>
</evidence>
<evidence type="ECO:0008006" key="4">
    <source>
        <dbReference type="Google" id="ProtNLM"/>
    </source>
</evidence>